<evidence type="ECO:0000313" key="1">
    <source>
        <dbReference type="EMBL" id="PCJ03321.1"/>
    </source>
</evidence>
<reference key="1">
    <citation type="submission" date="2017-08" db="EMBL/GenBank/DDBJ databases">
        <title>A dynamic microbial community with high functional redundancy inhabits the cold, oxic subseafloor aquifer.</title>
        <authorList>
            <person name="Tully B.J."/>
            <person name="Wheat C.G."/>
            <person name="Glazer B.T."/>
            <person name="Huber J.A."/>
        </authorList>
    </citation>
    <scope>NUCLEOTIDE SEQUENCE [LARGE SCALE GENOMIC DNA]</scope>
</reference>
<name>A0A2A4Z8T6_9PROT</name>
<accession>A0A2A4Z8T6</accession>
<dbReference type="AlphaFoldDB" id="A0A2A4Z8T6"/>
<gene>
    <name evidence="1" type="ORF">COB13_01455</name>
</gene>
<protein>
    <submittedName>
        <fullName evidence="1">Uncharacterized protein</fullName>
    </submittedName>
</protein>
<comment type="caution">
    <text evidence="1">The sequence shown here is derived from an EMBL/GenBank/DDBJ whole genome shotgun (WGS) entry which is preliminary data.</text>
</comment>
<organism evidence="1">
    <name type="scientific">OCS116 cluster bacterium</name>
    <dbReference type="NCBI Taxonomy" id="2030921"/>
    <lineage>
        <taxon>Bacteria</taxon>
        <taxon>Pseudomonadati</taxon>
        <taxon>Pseudomonadota</taxon>
        <taxon>Alphaproteobacteria</taxon>
        <taxon>OCS116 cluster</taxon>
    </lineage>
</organism>
<proteinExistence type="predicted"/>
<dbReference type="EMBL" id="NVUS01000002">
    <property type="protein sequence ID" value="PCJ03321.1"/>
    <property type="molecule type" value="Genomic_DNA"/>
</dbReference>
<sequence>MTNSNSKTKFHQVSKDLTIVIDSLQIKHLIEIEYASNTVDKEFVAESYIIGDSLVSSDLGLGIIGVKRDFSKNVSVASGRYAILSSQKSLISFLGALC</sequence>
<reference evidence="1" key="2">
    <citation type="journal article" date="2018" name="ISME J.">
        <title>A dynamic microbial community with high functional redundancy inhabits the cold, oxic subseafloor aquifer.</title>
        <authorList>
            <person name="Tully B.J."/>
            <person name="Wheat C.G."/>
            <person name="Glazer B.T."/>
            <person name="Huber J.A."/>
        </authorList>
    </citation>
    <scope>NUCLEOTIDE SEQUENCE</scope>
    <source>
        <strain evidence="1">NORP83</strain>
    </source>
</reference>